<comment type="catalytic activity">
    <reaction evidence="7 8">
        <text>(R)-pantoate + beta-alanine + ATP = (R)-pantothenate + AMP + diphosphate + H(+)</text>
        <dbReference type="Rhea" id="RHEA:10912"/>
        <dbReference type="ChEBI" id="CHEBI:15378"/>
        <dbReference type="ChEBI" id="CHEBI:15980"/>
        <dbReference type="ChEBI" id="CHEBI:29032"/>
        <dbReference type="ChEBI" id="CHEBI:30616"/>
        <dbReference type="ChEBI" id="CHEBI:33019"/>
        <dbReference type="ChEBI" id="CHEBI:57966"/>
        <dbReference type="ChEBI" id="CHEBI:456215"/>
        <dbReference type="EC" id="6.3.2.1"/>
    </reaction>
</comment>
<comment type="pathway">
    <text evidence="1 8">Cofactor biosynthesis; (R)-pantothenate biosynthesis; (R)-pantothenate from (R)-pantoate and beta-alanine: step 1/1.</text>
</comment>
<evidence type="ECO:0000313" key="10">
    <source>
        <dbReference type="EMBL" id="ABD13721.1"/>
    </source>
</evidence>
<dbReference type="EC" id="6.3.2.1" evidence="8"/>
<comment type="miscellaneous">
    <text evidence="8">The reaction proceeds by a bi uni uni bi ping pong mechanism.</text>
</comment>
<evidence type="ECO:0000256" key="2">
    <source>
        <dbReference type="ARBA" id="ARBA00009256"/>
    </source>
</evidence>
<dbReference type="HOGENOM" id="CLU_047148_0_2_11"/>
<evidence type="ECO:0000256" key="8">
    <source>
        <dbReference type="HAMAP-Rule" id="MF_00158"/>
    </source>
</evidence>
<feature type="compositionally biased region" description="Polar residues" evidence="9">
    <location>
        <begin position="1"/>
        <end position="25"/>
    </location>
</feature>
<feature type="binding site" evidence="8">
    <location>
        <position position="245"/>
    </location>
    <ligand>
        <name>ATP</name>
        <dbReference type="ChEBI" id="CHEBI:30616"/>
    </ligand>
</feature>
<dbReference type="EMBL" id="CP000249">
    <property type="protein sequence ID" value="ABD13721.1"/>
    <property type="molecule type" value="Genomic_DNA"/>
</dbReference>
<evidence type="ECO:0000256" key="3">
    <source>
        <dbReference type="ARBA" id="ARBA00022598"/>
    </source>
</evidence>
<dbReference type="NCBIfam" id="TIGR00018">
    <property type="entry name" value="panC"/>
    <property type="match status" value="1"/>
</dbReference>
<feature type="binding site" evidence="8">
    <location>
        <position position="132"/>
    </location>
    <ligand>
        <name>(R)-pantoate</name>
        <dbReference type="ChEBI" id="CHEBI:15980"/>
    </ligand>
</feature>
<protein>
    <recommendedName>
        <fullName evidence="8">Pantothenate synthetase</fullName>
        <shortName evidence="8">PS</shortName>
        <ecNumber evidence="8">6.3.2.1</ecNumber>
    </recommendedName>
    <alternativeName>
        <fullName evidence="8">Pantoate--beta-alanine ligase</fullName>
    </alternativeName>
    <alternativeName>
        <fullName evidence="8">Pantoate-activating enzyme</fullName>
    </alternativeName>
</protein>
<sequence>MTTVSSTTPGRPSTESRDQAATATVPSARSIAPSARPSTLPGSSRPVLARDRAELRAGLAALDRQANIARRGEGGPPAPDDAPTRAAAGHPRPTRAVVMTMGALHEGHASLLRAARAQADQVVATIYVNPLQFGAGEDLDRYPRTLAADLDVCAGEGVDLVFVPRAIHDPPPLVRLQAGPLGELLEGAARPGHFDGMLTLVGTMLHLVRPDLAFFGRKDAQQLVCIRRMVADLAFDVTVIGVETVREPDGLAMSSRNVYLTPDQRRSALALSRALAAGARAQAGGRDTVLATAREVLAAADGVDVDYLALASPDDLRPVRSGPALLLVAARVGTTRLIDNIDLVLPPESPAPAPTGTPASAGSPAVTPRPDRPADRDHPGA</sequence>
<dbReference type="GO" id="GO:0015940">
    <property type="term" value="P:pantothenate biosynthetic process"/>
    <property type="evidence" value="ECO:0007669"/>
    <property type="project" value="UniProtKB-UniRule"/>
</dbReference>
<organism evidence="10 11">
    <name type="scientific">Frankia casuarinae (strain DSM 45818 / CECT 9043 / HFP020203 / CcI3)</name>
    <dbReference type="NCBI Taxonomy" id="106370"/>
    <lineage>
        <taxon>Bacteria</taxon>
        <taxon>Bacillati</taxon>
        <taxon>Actinomycetota</taxon>
        <taxon>Actinomycetes</taxon>
        <taxon>Frankiales</taxon>
        <taxon>Frankiaceae</taxon>
        <taxon>Frankia</taxon>
    </lineage>
</organism>
<evidence type="ECO:0000256" key="5">
    <source>
        <dbReference type="ARBA" id="ARBA00022741"/>
    </source>
</evidence>
<dbReference type="InterPro" id="IPR042176">
    <property type="entry name" value="Pantoate_ligase_C"/>
</dbReference>
<dbReference type="Pfam" id="PF02569">
    <property type="entry name" value="Pantoate_ligase"/>
    <property type="match status" value="1"/>
</dbReference>
<evidence type="ECO:0000256" key="7">
    <source>
        <dbReference type="ARBA" id="ARBA00048258"/>
    </source>
</evidence>
<comment type="similarity">
    <text evidence="2 8">Belongs to the pantothenate synthetase family.</text>
</comment>
<feature type="binding site" evidence="8">
    <location>
        <begin position="101"/>
        <end position="108"/>
    </location>
    <ligand>
        <name>ATP</name>
        <dbReference type="ChEBI" id="CHEBI:30616"/>
    </ligand>
</feature>
<evidence type="ECO:0000256" key="9">
    <source>
        <dbReference type="SAM" id="MobiDB-lite"/>
    </source>
</evidence>
<keyword evidence="6 8" id="KW-0067">ATP-binding</keyword>
<dbReference type="STRING" id="106370.Francci3_4375"/>
<evidence type="ECO:0000256" key="6">
    <source>
        <dbReference type="ARBA" id="ARBA00022840"/>
    </source>
</evidence>
<comment type="subunit">
    <text evidence="8">Homodimer.</text>
</comment>
<feature type="compositionally biased region" description="Basic and acidic residues" evidence="9">
    <location>
        <begin position="369"/>
        <end position="381"/>
    </location>
</feature>
<feature type="binding site" evidence="8">
    <location>
        <position position="132"/>
    </location>
    <ligand>
        <name>beta-alanine</name>
        <dbReference type="ChEBI" id="CHEBI:57966"/>
    </ligand>
</feature>
<feature type="binding site" evidence="8">
    <location>
        <position position="222"/>
    </location>
    <ligand>
        <name>(R)-pantoate</name>
        <dbReference type="ChEBI" id="CHEBI:15980"/>
    </ligand>
</feature>
<dbReference type="PhylomeDB" id="Q2J4S1"/>
<evidence type="ECO:0000256" key="1">
    <source>
        <dbReference type="ARBA" id="ARBA00004990"/>
    </source>
</evidence>
<dbReference type="OrthoDB" id="9773087at2"/>
<dbReference type="Proteomes" id="UP000001937">
    <property type="component" value="Chromosome"/>
</dbReference>
<feature type="region of interest" description="Disordered" evidence="9">
    <location>
        <begin position="64"/>
        <end position="91"/>
    </location>
</feature>
<feature type="compositionally biased region" description="Low complexity" evidence="9">
    <location>
        <begin position="356"/>
        <end position="365"/>
    </location>
</feature>
<dbReference type="SUPFAM" id="SSF52374">
    <property type="entry name" value="Nucleotidylyl transferase"/>
    <property type="match status" value="1"/>
</dbReference>
<dbReference type="eggNOG" id="COG0414">
    <property type="taxonomic scope" value="Bacteria"/>
</dbReference>
<evidence type="ECO:0000313" key="11">
    <source>
        <dbReference type="Proteomes" id="UP000001937"/>
    </source>
</evidence>
<gene>
    <name evidence="8" type="primary">panC</name>
    <name evidence="10" type="ordered locus">Francci3_4375</name>
</gene>
<keyword evidence="8" id="KW-0963">Cytoplasm</keyword>
<accession>Q2J4S1</accession>
<dbReference type="UniPathway" id="UPA00028">
    <property type="reaction ID" value="UER00005"/>
</dbReference>
<dbReference type="KEGG" id="fra:Francci3_4375"/>
<name>Q2J4S1_FRACC</name>
<feature type="region of interest" description="Disordered" evidence="9">
    <location>
        <begin position="346"/>
        <end position="381"/>
    </location>
</feature>
<dbReference type="GO" id="GO:0005829">
    <property type="term" value="C:cytosol"/>
    <property type="evidence" value="ECO:0007669"/>
    <property type="project" value="TreeGrafter"/>
</dbReference>
<comment type="function">
    <text evidence="8">Catalyzes the condensation of pantoate with beta-alanine in an ATP-dependent reaction via a pantoyl-adenylate intermediate.</text>
</comment>
<feature type="region of interest" description="Disordered" evidence="9">
    <location>
        <begin position="1"/>
        <end position="49"/>
    </location>
</feature>
<evidence type="ECO:0000256" key="4">
    <source>
        <dbReference type="ARBA" id="ARBA00022655"/>
    </source>
</evidence>
<dbReference type="HAMAP" id="MF_00158">
    <property type="entry name" value="PanC"/>
    <property type="match status" value="1"/>
</dbReference>
<dbReference type="RefSeq" id="WP_011438729.1">
    <property type="nucleotide sequence ID" value="NC_007777.1"/>
</dbReference>
<proteinExistence type="inferred from homology"/>
<dbReference type="PANTHER" id="PTHR21299">
    <property type="entry name" value="CYTIDYLATE KINASE/PANTOATE-BETA-ALANINE LIGASE"/>
    <property type="match status" value="1"/>
</dbReference>
<feature type="binding site" evidence="8">
    <location>
        <begin position="216"/>
        <end position="219"/>
    </location>
    <ligand>
        <name>ATP</name>
        <dbReference type="ChEBI" id="CHEBI:30616"/>
    </ligand>
</feature>
<keyword evidence="5 8" id="KW-0547">Nucleotide-binding</keyword>
<keyword evidence="4 8" id="KW-0566">Pantothenate biosynthesis</keyword>
<dbReference type="Gene3D" id="3.40.50.620">
    <property type="entry name" value="HUPs"/>
    <property type="match status" value="1"/>
</dbReference>
<dbReference type="AlphaFoldDB" id="Q2J4S1"/>
<feature type="binding site" evidence="8">
    <location>
        <begin position="253"/>
        <end position="256"/>
    </location>
    <ligand>
        <name>ATP</name>
        <dbReference type="ChEBI" id="CHEBI:30616"/>
    </ligand>
</feature>
<feature type="compositionally biased region" description="Low complexity" evidence="9">
    <location>
        <begin position="26"/>
        <end position="38"/>
    </location>
</feature>
<comment type="subcellular location">
    <subcellularLocation>
        <location evidence="8">Cytoplasm</location>
    </subcellularLocation>
</comment>
<dbReference type="InterPro" id="IPR014729">
    <property type="entry name" value="Rossmann-like_a/b/a_fold"/>
</dbReference>
<dbReference type="PANTHER" id="PTHR21299:SF1">
    <property type="entry name" value="PANTOATE--BETA-ALANINE LIGASE"/>
    <property type="match status" value="1"/>
</dbReference>
<dbReference type="InterPro" id="IPR003721">
    <property type="entry name" value="Pantoate_ligase"/>
</dbReference>
<reference evidence="10 11" key="1">
    <citation type="journal article" date="2007" name="Genome Res.">
        <title>Genome characteristics of facultatively symbiotic Frankia sp. strains reflect host range and host plant biogeography.</title>
        <authorList>
            <person name="Normand P."/>
            <person name="Lapierre P."/>
            <person name="Tisa L.S."/>
            <person name="Gogarten J.P."/>
            <person name="Alloisio N."/>
            <person name="Bagnarol E."/>
            <person name="Bassi C.A."/>
            <person name="Berry A.M."/>
            <person name="Bickhart D.M."/>
            <person name="Choisne N."/>
            <person name="Couloux A."/>
            <person name="Cournoyer B."/>
            <person name="Cruveiller S."/>
            <person name="Daubin V."/>
            <person name="Demange N."/>
            <person name="Francino M.P."/>
            <person name="Goltsman E."/>
            <person name="Huang Y."/>
            <person name="Kopp O.R."/>
            <person name="Labarre L."/>
            <person name="Lapidus A."/>
            <person name="Lavire C."/>
            <person name="Marechal J."/>
            <person name="Martinez M."/>
            <person name="Mastronunzio J.E."/>
            <person name="Mullin B.C."/>
            <person name="Niemann J."/>
            <person name="Pujic P."/>
            <person name="Rawnsley T."/>
            <person name="Rouy Z."/>
            <person name="Schenowitz C."/>
            <person name="Sellstedt A."/>
            <person name="Tavares F."/>
            <person name="Tomkins J.P."/>
            <person name="Vallenet D."/>
            <person name="Valverde C."/>
            <person name="Wall L.G."/>
            <person name="Wang Y."/>
            <person name="Medigue C."/>
            <person name="Benson D.R."/>
        </authorList>
    </citation>
    <scope>NUCLEOTIDE SEQUENCE [LARGE SCALE GENOMIC DNA]</scope>
    <source>
        <strain evidence="11">DSM 45818 / CECT 9043 / CcI3</strain>
    </source>
</reference>
<dbReference type="GO" id="GO:0005524">
    <property type="term" value="F:ATP binding"/>
    <property type="evidence" value="ECO:0007669"/>
    <property type="project" value="UniProtKB-KW"/>
</dbReference>
<keyword evidence="3 8" id="KW-0436">Ligase</keyword>
<dbReference type="Gene3D" id="3.30.1300.10">
    <property type="entry name" value="Pantoate-beta-alanine ligase, C-terminal domain"/>
    <property type="match status" value="1"/>
</dbReference>
<keyword evidence="11" id="KW-1185">Reference proteome</keyword>
<dbReference type="GO" id="GO:0004592">
    <property type="term" value="F:pantoate-beta-alanine ligase activity"/>
    <property type="evidence" value="ECO:0007669"/>
    <property type="project" value="UniProtKB-UniRule"/>
</dbReference>
<feature type="active site" description="Proton donor" evidence="8">
    <location>
        <position position="108"/>
    </location>
</feature>